<dbReference type="GeneID" id="69577890"/>
<evidence type="ECO:0000313" key="17">
    <source>
        <dbReference type="Proteomes" id="UP000291226"/>
    </source>
</evidence>
<dbReference type="Proteomes" id="UP000293475">
    <property type="component" value="Unassembled WGS sequence"/>
</dbReference>
<evidence type="ECO:0000313" key="6">
    <source>
        <dbReference type="EMBL" id="TCE45097.1"/>
    </source>
</evidence>
<dbReference type="EMBL" id="CP118598">
    <property type="protein sequence ID" value="WDY40982.1"/>
    <property type="molecule type" value="Genomic_DNA"/>
</dbReference>
<evidence type="ECO:0000313" key="25">
    <source>
        <dbReference type="Proteomes" id="UP000292787"/>
    </source>
</evidence>
<dbReference type="EMBL" id="SZNG01000006">
    <property type="protein sequence ID" value="TPH36127.1"/>
    <property type="molecule type" value="Genomic_DNA"/>
</dbReference>
<evidence type="ECO:0000313" key="13">
    <source>
        <dbReference type="EMBL" id="TCF71174.1"/>
    </source>
</evidence>
<gene>
    <name evidence="15" type="ORF">FCO76_04915</name>
    <name evidence="1" type="ORF">MCC10002_0792</name>
    <name evidence="2" type="ORF">MCC10004_0744</name>
    <name evidence="3" type="ORF">MCC10008_0806</name>
    <name evidence="4" type="ORF">MCC10009_0719</name>
    <name evidence="5" type="ORF">MCC10015_0835</name>
    <name evidence="6" type="ORF">MCC10044_0695</name>
    <name evidence="7" type="ORF">MCC10070_0686</name>
    <name evidence="8" type="ORF">MCC10076_0730</name>
    <name evidence="9" type="ORF">MCC10083_0703</name>
    <name evidence="10" type="ORF">MCC10113_0728</name>
    <name evidence="11" type="ORF">MCC10116_0740</name>
    <name evidence="12" type="ORF">MCC10118_0538</name>
    <name evidence="13" type="ORF">MCC10119_0813</name>
    <name evidence="14" type="ORF">MCC10120_0765</name>
    <name evidence="16" type="ORF">PWA56_03930</name>
</gene>
<evidence type="ECO:0000313" key="15">
    <source>
        <dbReference type="EMBL" id="TPH36127.1"/>
    </source>
</evidence>
<evidence type="ECO:0000313" key="31">
    <source>
        <dbReference type="Proteomes" id="UP001221506"/>
    </source>
</evidence>
<evidence type="ECO:0000313" key="16">
    <source>
        <dbReference type="EMBL" id="WDY40982.1"/>
    </source>
</evidence>
<dbReference type="Proteomes" id="UP000291881">
    <property type="component" value="Unassembled WGS sequence"/>
</dbReference>
<dbReference type="Proteomes" id="UP000291814">
    <property type="component" value="Unassembled WGS sequence"/>
</dbReference>
<dbReference type="EMBL" id="SHRX01000011">
    <property type="protein sequence ID" value="TCE99635.1"/>
    <property type="molecule type" value="Genomic_DNA"/>
</dbReference>
<evidence type="ECO:0000313" key="8">
    <source>
        <dbReference type="EMBL" id="TCE99635.1"/>
    </source>
</evidence>
<reference evidence="15" key="2">
    <citation type="journal article" date="2019" name="Appl. Environ. Microbiol.">
        <title>An in vitro enrichment strategy for formulating synergistic synbiotics.</title>
        <authorList>
            <person name="Kok C.R."/>
            <person name="Quintero D.F.G."/>
            <person name="Niyirora C."/>
            <person name="Rose D."/>
            <person name="Li A."/>
            <person name="Hutkins R."/>
        </authorList>
    </citation>
    <scope>NUCLEOTIDE SEQUENCE</scope>
    <source>
        <strain evidence="15">CR15</strain>
    </source>
</reference>
<dbReference type="Proteomes" id="UP000291226">
    <property type="component" value="Unassembled WGS sequence"/>
</dbReference>
<evidence type="ECO:0000313" key="19">
    <source>
        <dbReference type="Proteomes" id="UP000291814"/>
    </source>
</evidence>
<dbReference type="InterPro" id="IPR036170">
    <property type="entry name" value="YezG-like_sf"/>
</dbReference>
<evidence type="ECO:0000313" key="7">
    <source>
        <dbReference type="EMBL" id="TCE87291.1"/>
    </source>
</evidence>
<dbReference type="EMBL" id="SHTI01000014">
    <property type="protein sequence ID" value="TCF71174.1"/>
    <property type="molecule type" value="Genomic_DNA"/>
</dbReference>
<dbReference type="Proteomes" id="UP000293137">
    <property type="component" value="Unassembled WGS sequence"/>
</dbReference>
<dbReference type="RefSeq" id="WP_007053450.1">
    <property type="nucleotide sequence ID" value="NZ_AP022379.1"/>
</dbReference>
<dbReference type="EMBL" id="SHPR01000018">
    <property type="protein sequence ID" value="TCD84115.1"/>
    <property type="molecule type" value="Genomic_DNA"/>
</dbReference>
<evidence type="ECO:0000313" key="20">
    <source>
        <dbReference type="Proteomes" id="UP000291881"/>
    </source>
</evidence>
<dbReference type="Proteomes" id="UP000293441">
    <property type="component" value="Unassembled WGS sequence"/>
</dbReference>
<evidence type="ECO:0000313" key="27">
    <source>
        <dbReference type="Proteomes" id="UP000293319"/>
    </source>
</evidence>
<evidence type="ECO:0000313" key="22">
    <source>
        <dbReference type="Proteomes" id="UP000292478"/>
    </source>
</evidence>
<evidence type="ECO:0000313" key="11">
    <source>
        <dbReference type="EMBL" id="TCF64996.1"/>
    </source>
</evidence>
<evidence type="ECO:0000313" key="30">
    <source>
        <dbReference type="Proteomes" id="UP000293701"/>
    </source>
</evidence>
<dbReference type="Proteomes" id="UP000292241">
    <property type="component" value="Unassembled WGS sequence"/>
</dbReference>
<evidence type="ECO:0000313" key="3">
    <source>
        <dbReference type="EMBL" id="TCD84115.1"/>
    </source>
</evidence>
<evidence type="ECO:0000313" key="4">
    <source>
        <dbReference type="EMBL" id="TCD86195.1"/>
    </source>
</evidence>
<proteinExistence type="predicted"/>
<evidence type="ECO:0000313" key="26">
    <source>
        <dbReference type="Proteomes" id="UP000293137"/>
    </source>
</evidence>
<dbReference type="Proteomes" id="UP000315512">
    <property type="component" value="Unassembled WGS sequence"/>
</dbReference>
<dbReference type="EMBL" id="SHPS01000014">
    <property type="protein sequence ID" value="TCD86195.1"/>
    <property type="molecule type" value="Genomic_DNA"/>
</dbReference>
<dbReference type="AlphaFoldDB" id="A0A087B082"/>
<dbReference type="EMBL" id="SHTH01000007">
    <property type="protein sequence ID" value="TCF70427.1"/>
    <property type="molecule type" value="Genomic_DNA"/>
</dbReference>
<dbReference type="InterPro" id="IPR006728">
    <property type="entry name" value="YezG-like"/>
</dbReference>
<evidence type="ECO:0000313" key="1">
    <source>
        <dbReference type="EMBL" id="TCD74658.1"/>
    </source>
</evidence>
<dbReference type="SUPFAM" id="SSF160424">
    <property type="entry name" value="BH3703-like"/>
    <property type="match status" value="1"/>
</dbReference>
<evidence type="ECO:0000313" key="5">
    <source>
        <dbReference type="EMBL" id="TCD97905.1"/>
    </source>
</evidence>
<dbReference type="EMBL" id="SHPO01000012">
    <property type="protein sequence ID" value="TCD78405.1"/>
    <property type="molecule type" value="Genomic_DNA"/>
</dbReference>
<evidence type="ECO:0000313" key="10">
    <source>
        <dbReference type="EMBL" id="TCF58933.1"/>
    </source>
</evidence>
<dbReference type="Proteomes" id="UP000292751">
    <property type="component" value="Unassembled WGS sequence"/>
</dbReference>
<name>A0A087B082_BIFLL</name>
<dbReference type="EMBL" id="SHTF01000008">
    <property type="protein sequence ID" value="TCF64996.1"/>
    <property type="molecule type" value="Genomic_DNA"/>
</dbReference>
<dbReference type="Gene3D" id="3.30.500.20">
    <property type="entry name" value="BH3703-like domains"/>
    <property type="match status" value="1"/>
</dbReference>
<dbReference type="EMBL" id="SHTC01000012">
    <property type="protein sequence ID" value="TCF58933.1"/>
    <property type="molecule type" value="Genomic_DNA"/>
</dbReference>
<evidence type="ECO:0000313" key="24">
    <source>
        <dbReference type="Proteomes" id="UP000292751"/>
    </source>
</evidence>
<protein>
    <submittedName>
        <fullName evidence="15">DUF600 family protein</fullName>
    </submittedName>
</protein>
<evidence type="ECO:0000313" key="29">
    <source>
        <dbReference type="Proteomes" id="UP000293475"/>
    </source>
</evidence>
<evidence type="ECO:0000313" key="14">
    <source>
        <dbReference type="EMBL" id="TCF95431.1"/>
    </source>
</evidence>
<dbReference type="Proteomes" id="UP000292729">
    <property type="component" value="Unassembled WGS sequence"/>
</dbReference>
<reference evidence="17 18" key="1">
    <citation type="journal article" date="2018" name="Sci. Rep.">
        <title>Genomic diversity and distribution of Bifidobacterium longum subsp. longum across the human lifespan.</title>
        <authorList>
            <person name="Odamaki T."/>
            <person name="Bottacini F."/>
            <person name="Kato K."/>
            <person name="Mitsuyama E."/>
            <person name="Yoshida K."/>
            <person name="Horigome A."/>
            <person name="Xiao J.Z."/>
            <person name="van Sinderen D."/>
        </authorList>
    </citation>
    <scope>NUCLEOTIDE SEQUENCE [LARGE SCALE GENOMIC DNA]</scope>
    <source>
        <strain evidence="1 30">MCC10002</strain>
        <strain evidence="2 29">MCC10004</strain>
        <strain evidence="3 21">MCC10008</strain>
        <strain evidence="4 20">MCC10009</strain>
        <strain evidence="5 28">MCC10015</strain>
        <strain evidence="6 27">MCC10044</strain>
        <strain evidence="7 19">MCC10070</strain>
        <strain evidence="8 24">MCC10076</strain>
        <strain evidence="9 17">MCC10083</strain>
        <strain evidence="10 22">MCC10113</strain>
        <strain evidence="11 25">MCC10116</strain>
        <strain evidence="12 26">MCC10118</strain>
        <strain evidence="13 23">MCC10119</strain>
        <strain evidence="14 18">MCC10120</strain>
    </source>
</reference>
<dbReference type="Proteomes" id="UP000293701">
    <property type="component" value="Unassembled WGS sequence"/>
</dbReference>
<accession>A0A087B082</accession>
<evidence type="ECO:0000313" key="21">
    <source>
        <dbReference type="Proteomes" id="UP000292241"/>
    </source>
</evidence>
<evidence type="ECO:0000313" key="9">
    <source>
        <dbReference type="EMBL" id="TCF11331.1"/>
    </source>
</evidence>
<reference evidence="15" key="4">
    <citation type="submission" date="2019-04" db="EMBL/GenBank/DDBJ databases">
        <authorList>
            <person name="Kok C.R."/>
            <person name="Hutkins R."/>
        </authorList>
    </citation>
    <scope>NUCLEOTIDE SEQUENCE</scope>
    <source>
        <strain evidence="15">CR15</strain>
    </source>
</reference>
<dbReference type="EMBL" id="SHTU01000011">
    <property type="protein sequence ID" value="TCF95431.1"/>
    <property type="molecule type" value="Genomic_DNA"/>
</dbReference>
<dbReference type="Proteomes" id="UP000292787">
    <property type="component" value="Unassembled WGS sequence"/>
</dbReference>
<dbReference type="Proteomes" id="UP000292478">
    <property type="component" value="Unassembled WGS sequence"/>
</dbReference>
<evidence type="ECO:0000313" key="2">
    <source>
        <dbReference type="EMBL" id="TCD78405.1"/>
    </source>
</evidence>
<dbReference type="Pfam" id="PF04634">
    <property type="entry name" value="YezG-like"/>
    <property type="match status" value="1"/>
</dbReference>
<dbReference type="EMBL" id="SHQV01000009">
    <property type="protein sequence ID" value="TCE45097.1"/>
    <property type="molecule type" value="Genomic_DNA"/>
</dbReference>
<dbReference type="Proteomes" id="UP000293319">
    <property type="component" value="Unassembled WGS sequence"/>
</dbReference>
<organism evidence="5 28">
    <name type="scientific">Bifidobacterium longum subsp. longum</name>
    <dbReference type="NCBI Taxonomy" id="1679"/>
    <lineage>
        <taxon>Bacteria</taxon>
        <taxon>Bacillati</taxon>
        <taxon>Actinomycetota</taxon>
        <taxon>Actinomycetes</taxon>
        <taxon>Bifidobacteriales</taxon>
        <taxon>Bifidobacteriaceae</taxon>
        <taxon>Bifidobacterium</taxon>
    </lineage>
</organism>
<reference evidence="16 31" key="5">
    <citation type="submission" date="2023-02" db="EMBL/GenBank/DDBJ databases">
        <authorList>
            <person name="Pan L."/>
        </authorList>
    </citation>
    <scope>NUCLEOTIDE SEQUENCE [LARGE SCALE GENOMIC DNA]</scope>
    <source>
        <strain evidence="16 31">F2</strain>
    </source>
</reference>
<evidence type="ECO:0000313" key="12">
    <source>
        <dbReference type="EMBL" id="TCF70427.1"/>
    </source>
</evidence>
<dbReference type="EMBL" id="SHSD01000016">
    <property type="protein sequence ID" value="TCF11331.1"/>
    <property type="molecule type" value="Genomic_DNA"/>
</dbReference>
<dbReference type="EMBL" id="SHPX01000016">
    <property type="protein sequence ID" value="TCD97905.1"/>
    <property type="molecule type" value="Genomic_DNA"/>
</dbReference>
<dbReference type="Proteomes" id="UP000291713">
    <property type="component" value="Unassembled WGS sequence"/>
</dbReference>
<evidence type="ECO:0000313" key="28">
    <source>
        <dbReference type="Proteomes" id="UP000293441"/>
    </source>
</evidence>
<dbReference type="EMBL" id="SHPM01000016">
    <property type="protein sequence ID" value="TCD74658.1"/>
    <property type="molecule type" value="Genomic_DNA"/>
</dbReference>
<evidence type="ECO:0000313" key="18">
    <source>
        <dbReference type="Proteomes" id="UP000291713"/>
    </source>
</evidence>
<dbReference type="Proteomes" id="UP001221506">
    <property type="component" value="Chromosome"/>
</dbReference>
<evidence type="ECO:0000313" key="23">
    <source>
        <dbReference type="Proteomes" id="UP000292729"/>
    </source>
</evidence>
<sequence>MSEKKMLQGIASILEETLPEDWSKVVFYAEYAEGAFSIEYYVAGSGKDDFVKCFDQKGVSRASLMKNFMAINKFIEPERAALKPEKRWGSMTLILHSNGKFKVDYDYSDMTENAYARKKAWKKKYLA</sequence>
<dbReference type="EMBL" id="SHRR01000008">
    <property type="protein sequence ID" value="TCE87291.1"/>
    <property type="molecule type" value="Genomic_DNA"/>
</dbReference>
<reference evidence="5" key="3">
    <citation type="submission" date="2019-02" db="EMBL/GenBank/DDBJ databases">
        <authorList>
            <person name="Odamaki T."/>
        </authorList>
    </citation>
    <scope>NUCLEOTIDE SEQUENCE</scope>
    <source>
        <strain evidence="1">MCC10002</strain>
        <strain evidence="2">MCC10004</strain>
        <strain evidence="3">MCC10008</strain>
        <strain evidence="4">MCC10009</strain>
        <strain evidence="5">MCC10015</strain>
        <strain evidence="6">MCC10044</strain>
        <strain evidence="7">MCC10070</strain>
        <strain evidence="8">MCC10076</strain>
        <strain evidence="9">MCC10083</strain>
        <strain evidence="10">MCC10113</strain>
        <strain evidence="11">MCC10116</strain>
        <strain evidence="12">MCC10118</strain>
        <strain evidence="13">MCC10119</strain>
        <strain evidence="14">MCC10120</strain>
    </source>
</reference>